<reference evidence="3 4" key="1">
    <citation type="submission" date="2017-07" db="EMBL/GenBank/DDBJ databases">
        <title>Whole genome sequence of Azospirillum brasilense 2A1, a potential biofertilizer strain.</title>
        <authorList>
            <person name="Fontana C.A."/>
            <person name="Toffoli L.M."/>
            <person name="Salazar S.M."/>
            <person name="Puglisi E."/>
            <person name="Pedraza R."/>
            <person name="Bassi D."/>
            <person name="Cocconcelli P.S."/>
        </authorList>
    </citation>
    <scope>NUCLEOTIDE SEQUENCE [LARGE SCALE GENOMIC DNA]</scope>
    <source>
        <strain evidence="3 4">2A1</strain>
        <plasmid evidence="3">unnamed</plasmid>
    </source>
</reference>
<organism evidence="3 4">
    <name type="scientific">Azospirillum brasilense</name>
    <dbReference type="NCBI Taxonomy" id="192"/>
    <lineage>
        <taxon>Bacteria</taxon>
        <taxon>Pseudomonadati</taxon>
        <taxon>Pseudomonadota</taxon>
        <taxon>Alphaproteobacteria</taxon>
        <taxon>Rhodospirillales</taxon>
        <taxon>Azospirillaceae</taxon>
        <taxon>Azospirillum</taxon>
    </lineage>
</organism>
<sequence>MKKTLIAATLTTIALCGAASANAQDIQITPSGSMPSIIADPKNFSGQVVVDPLTPSSVQSPASSGLVTFAPRARTAWHTHPAGQMLIVTAGTGWVQQEGQTRREMKPGDVVWIPAGVKHWHGATSTNGMSHIAVTHIRDGRNADWMQLVTDQEYEARP</sequence>
<gene>
    <name evidence="3" type="ORF">CHT98_12515</name>
</gene>
<dbReference type="Gene3D" id="2.60.120.10">
    <property type="entry name" value="Jelly Rolls"/>
    <property type="match status" value="1"/>
</dbReference>
<dbReference type="PANTHER" id="PTHR43698:SF1">
    <property type="entry name" value="BLL4564 PROTEIN"/>
    <property type="match status" value="1"/>
</dbReference>
<evidence type="ECO:0000313" key="3">
    <source>
        <dbReference type="EMBL" id="OYD83905.1"/>
    </source>
</evidence>
<evidence type="ECO:0000259" key="2">
    <source>
        <dbReference type="Pfam" id="PF07883"/>
    </source>
</evidence>
<geneLocation type="plasmid" evidence="3">
    <name>unnamed</name>
</geneLocation>
<feature type="signal peptide" evidence="1">
    <location>
        <begin position="1"/>
        <end position="23"/>
    </location>
</feature>
<dbReference type="InterPro" id="IPR011051">
    <property type="entry name" value="RmlC_Cupin_sf"/>
</dbReference>
<dbReference type="EMBL" id="NOWT01000010">
    <property type="protein sequence ID" value="OYD83905.1"/>
    <property type="molecule type" value="Genomic_DNA"/>
</dbReference>
<dbReference type="InterPro" id="IPR013096">
    <property type="entry name" value="Cupin_2"/>
</dbReference>
<dbReference type="CDD" id="cd02233">
    <property type="entry name" value="cupin_HNL-like"/>
    <property type="match status" value="1"/>
</dbReference>
<proteinExistence type="predicted"/>
<dbReference type="SUPFAM" id="SSF51182">
    <property type="entry name" value="RmlC-like cupins"/>
    <property type="match status" value="1"/>
</dbReference>
<feature type="chain" id="PRO_5012082344" evidence="1">
    <location>
        <begin position="24"/>
        <end position="158"/>
    </location>
</feature>
<dbReference type="PANTHER" id="PTHR43698">
    <property type="entry name" value="RIBD C-TERMINAL DOMAIN CONTAINING PROTEIN"/>
    <property type="match status" value="1"/>
</dbReference>
<dbReference type="InterPro" id="IPR014710">
    <property type="entry name" value="RmlC-like_jellyroll"/>
</dbReference>
<evidence type="ECO:0000313" key="4">
    <source>
        <dbReference type="Proteomes" id="UP000215367"/>
    </source>
</evidence>
<dbReference type="InterPro" id="IPR047263">
    <property type="entry name" value="HNL-like_cupin"/>
</dbReference>
<name>A0A235HFE9_AZOBR</name>
<keyword evidence="3" id="KW-0614">Plasmid</keyword>
<dbReference type="RefSeq" id="WP_094303542.1">
    <property type="nucleotide sequence ID" value="NZ_NOWT01000010.1"/>
</dbReference>
<feature type="domain" description="Cupin type-2" evidence="2">
    <location>
        <begin position="66"/>
        <end position="130"/>
    </location>
</feature>
<dbReference type="AlphaFoldDB" id="A0A235HFE9"/>
<evidence type="ECO:0000256" key="1">
    <source>
        <dbReference type="SAM" id="SignalP"/>
    </source>
</evidence>
<accession>A0A235HFE9</accession>
<protein>
    <submittedName>
        <fullName evidence="3">TetR family transcriptional regulator</fullName>
    </submittedName>
</protein>
<keyword evidence="1" id="KW-0732">Signal</keyword>
<dbReference type="Pfam" id="PF07883">
    <property type="entry name" value="Cupin_2"/>
    <property type="match status" value="1"/>
</dbReference>
<dbReference type="Proteomes" id="UP000215367">
    <property type="component" value="Unassembled WGS sequence"/>
</dbReference>
<comment type="caution">
    <text evidence="3">The sequence shown here is derived from an EMBL/GenBank/DDBJ whole genome shotgun (WGS) entry which is preliminary data.</text>
</comment>